<feature type="domain" description="FF" evidence="8">
    <location>
        <begin position="138"/>
        <end position="193"/>
    </location>
</feature>
<dbReference type="GO" id="GO:0003723">
    <property type="term" value="F:RNA binding"/>
    <property type="evidence" value="ECO:0007669"/>
    <property type="project" value="TreeGrafter"/>
</dbReference>
<dbReference type="SUPFAM" id="SSF81698">
    <property type="entry name" value="FF domain"/>
    <property type="match status" value="5"/>
</dbReference>
<feature type="region of interest" description="Disordered" evidence="6">
    <location>
        <begin position="560"/>
        <end position="751"/>
    </location>
</feature>
<evidence type="ECO:0000256" key="6">
    <source>
        <dbReference type="SAM" id="MobiDB-lite"/>
    </source>
</evidence>
<dbReference type="SMART" id="SM00456">
    <property type="entry name" value="WW"/>
    <property type="match status" value="2"/>
</dbReference>
<feature type="compositionally biased region" description="Polar residues" evidence="6">
    <location>
        <begin position="88"/>
        <end position="100"/>
    </location>
</feature>
<dbReference type="CDD" id="cd00201">
    <property type="entry name" value="WW"/>
    <property type="match status" value="2"/>
</dbReference>
<dbReference type="PANTHER" id="PTHR11864">
    <property type="entry name" value="PRE-MRNA-PROCESSING PROTEIN PRP40"/>
    <property type="match status" value="1"/>
</dbReference>
<sequence>MNGSAAEQWSETPDPKTGRPYYYSKSGKTQWHKPDELLTSSQLATGWTQTSTQENKPYWYNKGNRNETSWTPPAGWEDEAPAHHEESQIVSSSFSYPSRDQPSRDLVPRDDFRRDRTYDSGGYRGPIASTPSTYQNATAAEREAAFTKLLKKVGVQPDWTWEQAIKAGVQDSAFRAIEDPADRKDAFDKYKDDIKQEEDDRKKAKLAKLRTDFRAMLERHPEVQRYSRWKNIRPIIEGESVFRSTDDEEERKRLFEEYRAELERQFYEKRYQDHEEAMANLGKIMRQVNIGPETHWEEAQKMLTHSEAFEEEKYETLTQSEILDHFIGHVRRLWDDVNIIKQRNKQLEAREARKGREGFVQLLRELHSKDILQANSSWRSIYPHVASDPRYKAIIANVRSGEPNTDGSTPLELFFDVIDELDRELRDLVVDAEQHVRRYSDTKLSPGFALEDFRSIISSGSRRFPQLTPNKVAALYGRLMEFLDAQFKEDAAAEEARTRRKAIDALRQRIKSLEPPMTIDDTWELIRPRVERLEEYAVLGKEEDRKAAFDKQMERIQYEAEREKRDRRHRRDKDDRPYRERDRDGHRDRDRDRRRSHTPSAISERDAYAEDRRRATEQRERQYRHTSGASANGLSPPPRDRERRRDDDRYAGRKASLDDPPPPRRREDREDRYDRERRERDAERERAYVSRADPFSKGGELDYGDEGGDAGRKRSGSGDVGGGRKRVKMEDEAKEEKALQSGSEEGEIEEV</sequence>
<evidence type="ECO:0000256" key="2">
    <source>
        <dbReference type="ARBA" id="ARBA00022664"/>
    </source>
</evidence>
<keyword evidence="2" id="KW-0507">mRNA processing</keyword>
<organism evidence="9 10">
    <name type="scientific">Sphaceloma murrayae</name>
    <dbReference type="NCBI Taxonomy" id="2082308"/>
    <lineage>
        <taxon>Eukaryota</taxon>
        <taxon>Fungi</taxon>
        <taxon>Dikarya</taxon>
        <taxon>Ascomycota</taxon>
        <taxon>Pezizomycotina</taxon>
        <taxon>Dothideomycetes</taxon>
        <taxon>Dothideomycetidae</taxon>
        <taxon>Myriangiales</taxon>
        <taxon>Elsinoaceae</taxon>
        <taxon>Sphaceloma</taxon>
    </lineage>
</organism>
<dbReference type="PANTHER" id="PTHR11864:SF0">
    <property type="entry name" value="PRP40 PRE-MRNA PROCESSING FACTOR 40 HOMOLOG A (YEAST)"/>
    <property type="match status" value="1"/>
</dbReference>
<keyword evidence="5" id="KW-0539">Nucleus</keyword>
<feature type="region of interest" description="Disordered" evidence="6">
    <location>
        <begin position="1"/>
        <end position="138"/>
    </location>
</feature>
<evidence type="ECO:0000256" key="1">
    <source>
        <dbReference type="ARBA" id="ARBA00004123"/>
    </source>
</evidence>
<feature type="compositionally biased region" description="Polar residues" evidence="6">
    <location>
        <begin position="1"/>
        <end position="11"/>
    </location>
</feature>
<dbReference type="Gene3D" id="2.20.70.10">
    <property type="match status" value="1"/>
</dbReference>
<feature type="compositionally biased region" description="Basic and acidic residues" evidence="6">
    <location>
        <begin position="728"/>
        <end position="738"/>
    </location>
</feature>
<dbReference type="STRING" id="2082308.A0A2K1QXI8"/>
<feature type="compositionally biased region" description="Basic and acidic residues" evidence="6">
    <location>
        <begin position="572"/>
        <end position="593"/>
    </location>
</feature>
<feature type="domain" description="FF" evidence="8">
    <location>
        <begin position="350"/>
        <end position="420"/>
    </location>
</feature>
<dbReference type="FunFam" id="1.10.10.440:FF:000013">
    <property type="entry name" value="pre-mRNA-processing protein 40A isoform X1"/>
    <property type="match status" value="1"/>
</dbReference>
<keyword evidence="3" id="KW-0677">Repeat</keyword>
<evidence type="ECO:0000313" key="9">
    <source>
        <dbReference type="EMBL" id="PNS19775.1"/>
    </source>
</evidence>
<evidence type="ECO:0000259" key="8">
    <source>
        <dbReference type="PROSITE" id="PS51676"/>
    </source>
</evidence>
<dbReference type="PROSITE" id="PS50020">
    <property type="entry name" value="WW_DOMAIN_2"/>
    <property type="match status" value="1"/>
</dbReference>
<dbReference type="OrthoDB" id="187617at2759"/>
<keyword evidence="10" id="KW-1185">Reference proteome</keyword>
<dbReference type="InterPro" id="IPR036517">
    <property type="entry name" value="FF_domain_sf"/>
</dbReference>
<dbReference type="Gene3D" id="1.10.10.440">
    <property type="entry name" value="FF domain"/>
    <property type="match status" value="5"/>
</dbReference>
<feature type="domain" description="WW" evidence="7">
    <location>
        <begin position="41"/>
        <end position="75"/>
    </location>
</feature>
<dbReference type="InterPro" id="IPR001202">
    <property type="entry name" value="WW_dom"/>
</dbReference>
<name>A0A2K1QXI8_9PEZI</name>
<dbReference type="InterPro" id="IPR002713">
    <property type="entry name" value="FF_domain"/>
</dbReference>
<dbReference type="PROSITE" id="PS51676">
    <property type="entry name" value="FF"/>
    <property type="match status" value="4"/>
</dbReference>
<evidence type="ECO:0000259" key="7">
    <source>
        <dbReference type="PROSITE" id="PS50020"/>
    </source>
</evidence>
<reference evidence="9 10" key="1">
    <citation type="submission" date="2017-06" db="EMBL/GenBank/DDBJ databases">
        <title>Draft genome sequence of a variant of Elsinoe murrayae.</title>
        <authorList>
            <person name="Cheng Q."/>
        </authorList>
    </citation>
    <scope>NUCLEOTIDE SEQUENCE [LARGE SCALE GENOMIC DNA]</scope>
    <source>
        <strain evidence="9 10">CQ-2017a</strain>
    </source>
</reference>
<evidence type="ECO:0008006" key="11">
    <source>
        <dbReference type="Google" id="ProtNLM"/>
    </source>
</evidence>
<dbReference type="GO" id="GO:0071004">
    <property type="term" value="C:U2-type prespliceosome"/>
    <property type="evidence" value="ECO:0007669"/>
    <property type="project" value="TreeGrafter"/>
</dbReference>
<feature type="compositionally biased region" description="Polar residues" evidence="6">
    <location>
        <begin position="129"/>
        <end position="138"/>
    </location>
</feature>
<feature type="compositionally biased region" description="Polar residues" evidence="6">
    <location>
        <begin position="38"/>
        <end position="55"/>
    </location>
</feature>
<feature type="compositionally biased region" description="Basic and acidic residues" evidence="6">
    <location>
        <begin position="603"/>
        <end position="623"/>
    </location>
</feature>
<comment type="caution">
    <text evidence="9">The sequence shown here is derived from an EMBL/GenBank/DDBJ whole genome shotgun (WGS) entry which is preliminary data.</text>
</comment>
<feature type="compositionally biased region" description="Basic and acidic residues" evidence="6">
    <location>
        <begin position="638"/>
        <end position="688"/>
    </location>
</feature>
<evidence type="ECO:0000313" key="10">
    <source>
        <dbReference type="Proteomes" id="UP000243797"/>
    </source>
</evidence>
<dbReference type="GO" id="GO:0005685">
    <property type="term" value="C:U1 snRNP"/>
    <property type="evidence" value="ECO:0007669"/>
    <property type="project" value="TreeGrafter"/>
</dbReference>
<dbReference type="InParanoid" id="A0A2K1QXI8"/>
<feature type="domain" description="FF" evidence="8">
    <location>
        <begin position="205"/>
        <end position="261"/>
    </location>
</feature>
<dbReference type="Pfam" id="PF01846">
    <property type="entry name" value="FF"/>
    <property type="match status" value="3"/>
</dbReference>
<dbReference type="Proteomes" id="UP000243797">
    <property type="component" value="Unassembled WGS sequence"/>
</dbReference>
<evidence type="ECO:0000256" key="4">
    <source>
        <dbReference type="ARBA" id="ARBA00023187"/>
    </source>
</evidence>
<dbReference type="FunCoup" id="A0A2K1QXI8">
    <property type="interactions" value="1125"/>
</dbReference>
<comment type="subcellular location">
    <subcellularLocation>
        <location evidence="1">Nucleus</location>
    </subcellularLocation>
</comment>
<dbReference type="AlphaFoldDB" id="A0A2K1QXI8"/>
<dbReference type="InterPro" id="IPR039726">
    <property type="entry name" value="Prp40-like"/>
</dbReference>
<dbReference type="GO" id="GO:0045292">
    <property type="term" value="P:mRNA cis splicing, via spliceosome"/>
    <property type="evidence" value="ECO:0007669"/>
    <property type="project" value="InterPro"/>
</dbReference>
<protein>
    <recommendedName>
        <fullName evidence="11">Pre-mRNA-processing protein prp40</fullName>
    </recommendedName>
</protein>
<evidence type="ECO:0000256" key="5">
    <source>
        <dbReference type="ARBA" id="ARBA00023242"/>
    </source>
</evidence>
<evidence type="ECO:0000256" key="3">
    <source>
        <dbReference type="ARBA" id="ARBA00022737"/>
    </source>
</evidence>
<feature type="domain" description="FF" evidence="8">
    <location>
        <begin position="499"/>
        <end position="555"/>
    </location>
</feature>
<keyword evidence="4" id="KW-0508">mRNA splicing</keyword>
<proteinExistence type="predicted"/>
<dbReference type="PROSITE" id="PS01159">
    <property type="entry name" value="WW_DOMAIN_1"/>
    <property type="match status" value="1"/>
</dbReference>
<dbReference type="EMBL" id="NKHZ01000029">
    <property type="protein sequence ID" value="PNS19775.1"/>
    <property type="molecule type" value="Genomic_DNA"/>
</dbReference>
<gene>
    <name evidence="9" type="ORF">CAC42_7742</name>
</gene>
<feature type="compositionally biased region" description="Basic and acidic residues" evidence="6">
    <location>
        <begin position="101"/>
        <end position="118"/>
    </location>
</feature>
<dbReference type="SMART" id="SM00441">
    <property type="entry name" value="FF"/>
    <property type="match status" value="5"/>
</dbReference>
<accession>A0A2K1QXI8</accession>